<dbReference type="Gene3D" id="3.10.105.10">
    <property type="entry name" value="Dipeptide-binding Protein, Domain 3"/>
    <property type="match status" value="1"/>
</dbReference>
<dbReference type="PIRSF" id="PIRSF002741">
    <property type="entry name" value="MppA"/>
    <property type="match status" value="1"/>
</dbReference>
<evidence type="ECO:0000256" key="2">
    <source>
        <dbReference type="ARBA" id="ARBA00005695"/>
    </source>
</evidence>
<dbReference type="GO" id="GO:0015833">
    <property type="term" value="P:peptide transport"/>
    <property type="evidence" value="ECO:0007669"/>
    <property type="project" value="TreeGrafter"/>
</dbReference>
<evidence type="ECO:0000313" key="7">
    <source>
        <dbReference type="Proteomes" id="UP000319771"/>
    </source>
</evidence>
<sequence length="597" mass="67129">MRDGRRSRLPVRLLCSAAVRHLAQVPRRNGFRHPRLRPLAAALLVALALGACAPGEDGVVRTSASGPRWFGATSLPPGDVFRFSLGAEPETYDPGLAVGQPDGRVARILFEGLTREDPQTLEPLPGQAYRWELSDQGRTYTFHLRPGIQWSDGRPVTAGDFRWSWLRVLRPETASRYASFLSPVVNAEAFNKGDVKDDRQVGLEAPDDSTFVVHLASPVPYFLYLCQFYTCLPVPRWTIEKYGNRWTLPGTIVTNGAFTLTYWRQNNRFEFAKNPRYWDAASVRLGRMVGYTLDDLNTTFNLYKAGVIDWCPSGYFPSAFIPYMRGYGDYSHGDFQGVYFYSISVTHPPMNNVWVRRALNHAVDRDAIANQLLKGSRRPWGNLVPTGYPGYLNPPGIRFDPGYARQCLAKAGYPGGQGFPKISILINTSEDHRRIAEAIQAMWKRELGIAVAIQNEEWGSYLQTLTSLHYDVARRSWLGDYLDPNTFLACYVTGDGNNRSGWSDSRYDAMIRDAAKELDPARRLAILQQAEALLLSEGPVVPIYHYSTNELIKPYVRGIYHTALDIHPLTRVWIDHDWQKRAAPVAVAPGGPGTETR</sequence>
<dbReference type="InterPro" id="IPR000914">
    <property type="entry name" value="SBP_5_dom"/>
</dbReference>
<dbReference type="InterPro" id="IPR039424">
    <property type="entry name" value="SBP_5"/>
</dbReference>
<evidence type="ECO:0000256" key="1">
    <source>
        <dbReference type="ARBA" id="ARBA00004196"/>
    </source>
</evidence>
<protein>
    <submittedName>
        <fullName evidence="6">Peptide ABC transporter substrate-binding protein</fullName>
    </submittedName>
</protein>
<gene>
    <name evidence="6" type="ORF">E6K81_11810</name>
</gene>
<dbReference type="CDD" id="cd08504">
    <property type="entry name" value="PBP2_OppA"/>
    <property type="match status" value="1"/>
</dbReference>
<reference evidence="6 7" key="1">
    <citation type="journal article" date="2019" name="Nat. Microbiol.">
        <title>Mediterranean grassland soil C-N compound turnover is dependent on rainfall and depth, and is mediated by genomically divergent microorganisms.</title>
        <authorList>
            <person name="Diamond S."/>
            <person name="Andeer P.F."/>
            <person name="Li Z."/>
            <person name="Crits-Christoph A."/>
            <person name="Burstein D."/>
            <person name="Anantharaman K."/>
            <person name="Lane K.R."/>
            <person name="Thomas B.C."/>
            <person name="Pan C."/>
            <person name="Northen T.R."/>
            <person name="Banfield J.F."/>
        </authorList>
    </citation>
    <scope>NUCLEOTIDE SEQUENCE [LARGE SCALE GENOMIC DNA]</scope>
    <source>
        <strain evidence="6">WS_11</strain>
    </source>
</reference>
<feature type="domain" description="Solute-binding protein family 5" evidence="5">
    <location>
        <begin position="123"/>
        <end position="498"/>
    </location>
</feature>
<dbReference type="GO" id="GO:1904680">
    <property type="term" value="F:peptide transmembrane transporter activity"/>
    <property type="evidence" value="ECO:0007669"/>
    <property type="project" value="TreeGrafter"/>
</dbReference>
<evidence type="ECO:0000256" key="4">
    <source>
        <dbReference type="ARBA" id="ARBA00022729"/>
    </source>
</evidence>
<dbReference type="PANTHER" id="PTHR30290:SF10">
    <property type="entry name" value="PERIPLASMIC OLIGOPEPTIDE-BINDING PROTEIN-RELATED"/>
    <property type="match status" value="1"/>
</dbReference>
<dbReference type="EMBL" id="VBPB01000204">
    <property type="protein sequence ID" value="TMQ70782.1"/>
    <property type="molecule type" value="Genomic_DNA"/>
</dbReference>
<comment type="similarity">
    <text evidence="2">Belongs to the bacterial solute-binding protein 5 family.</text>
</comment>
<comment type="subcellular location">
    <subcellularLocation>
        <location evidence="1">Cell envelope</location>
    </subcellularLocation>
</comment>
<dbReference type="AlphaFoldDB" id="A0A538U4F8"/>
<dbReference type="GO" id="GO:0042597">
    <property type="term" value="C:periplasmic space"/>
    <property type="evidence" value="ECO:0007669"/>
    <property type="project" value="UniProtKB-ARBA"/>
</dbReference>
<dbReference type="Gene3D" id="3.90.76.10">
    <property type="entry name" value="Dipeptide-binding Protein, Domain 1"/>
    <property type="match status" value="1"/>
</dbReference>
<dbReference type="GO" id="GO:0043190">
    <property type="term" value="C:ATP-binding cassette (ABC) transporter complex"/>
    <property type="evidence" value="ECO:0007669"/>
    <property type="project" value="InterPro"/>
</dbReference>
<evidence type="ECO:0000256" key="3">
    <source>
        <dbReference type="ARBA" id="ARBA00022448"/>
    </source>
</evidence>
<evidence type="ECO:0000313" key="6">
    <source>
        <dbReference type="EMBL" id="TMQ70782.1"/>
    </source>
</evidence>
<dbReference type="Pfam" id="PF00496">
    <property type="entry name" value="SBP_bac_5"/>
    <property type="match status" value="1"/>
</dbReference>
<keyword evidence="4" id="KW-0732">Signal</keyword>
<dbReference type="FunFam" id="3.90.76.10:FF:000001">
    <property type="entry name" value="Oligopeptide ABC transporter substrate-binding protein"/>
    <property type="match status" value="1"/>
</dbReference>
<dbReference type="Gene3D" id="3.40.190.10">
    <property type="entry name" value="Periplasmic binding protein-like II"/>
    <property type="match status" value="1"/>
</dbReference>
<dbReference type="SUPFAM" id="SSF53850">
    <property type="entry name" value="Periplasmic binding protein-like II"/>
    <property type="match status" value="1"/>
</dbReference>
<organism evidence="6 7">
    <name type="scientific">Eiseniibacteriota bacterium</name>
    <dbReference type="NCBI Taxonomy" id="2212470"/>
    <lineage>
        <taxon>Bacteria</taxon>
        <taxon>Candidatus Eiseniibacteriota</taxon>
    </lineage>
</organism>
<dbReference type="InterPro" id="IPR030678">
    <property type="entry name" value="Peptide/Ni-bd"/>
</dbReference>
<comment type="caution">
    <text evidence="6">The sequence shown here is derived from an EMBL/GenBank/DDBJ whole genome shotgun (WGS) entry which is preliminary data.</text>
</comment>
<accession>A0A538U4F8</accession>
<evidence type="ECO:0000259" key="5">
    <source>
        <dbReference type="Pfam" id="PF00496"/>
    </source>
</evidence>
<keyword evidence="3" id="KW-0813">Transport</keyword>
<dbReference type="Proteomes" id="UP000319771">
    <property type="component" value="Unassembled WGS sequence"/>
</dbReference>
<name>A0A538U4F8_UNCEI</name>
<dbReference type="GO" id="GO:0030313">
    <property type="term" value="C:cell envelope"/>
    <property type="evidence" value="ECO:0007669"/>
    <property type="project" value="UniProtKB-SubCell"/>
</dbReference>
<dbReference type="PANTHER" id="PTHR30290">
    <property type="entry name" value="PERIPLASMIC BINDING COMPONENT OF ABC TRANSPORTER"/>
    <property type="match status" value="1"/>
</dbReference>
<proteinExistence type="inferred from homology"/>